<gene>
    <name evidence="2" type="ORF">NCTC13532_00705</name>
</gene>
<sequence>MITSSNIDLSPDQLSVRSLIQFLKELENLYNHIGEYLLSANETVSTAESVTSGLLQFSFSQMKDASKFFKGGLTAYTLEEKVSLLKVDQAEAWYCDCVSPNIADSMAVNVSKLFKTDWSIAVTGYATPVEESKEELYAFFSIAYKGDIVLSQKLELRSRTQSINAQLYYSEFILSCFKLELEKQKEKKSGY</sequence>
<evidence type="ECO:0000313" key="2">
    <source>
        <dbReference type="EMBL" id="SUX44232.1"/>
    </source>
</evidence>
<dbReference type="EMBL" id="UFVR01000004">
    <property type="protein sequence ID" value="SUX44232.1"/>
    <property type="molecule type" value="Genomic_DNA"/>
</dbReference>
<dbReference type="Pfam" id="PF02464">
    <property type="entry name" value="CinA"/>
    <property type="match status" value="1"/>
</dbReference>
<dbReference type="InterPro" id="IPR008136">
    <property type="entry name" value="CinA_C"/>
</dbReference>
<dbReference type="Gene3D" id="3.90.950.20">
    <property type="entry name" value="CinA-like"/>
    <property type="match status" value="1"/>
</dbReference>
<name>A0A381FDP9_9FLAO</name>
<dbReference type="SUPFAM" id="SSF142433">
    <property type="entry name" value="CinA-like"/>
    <property type="match status" value="1"/>
</dbReference>
<dbReference type="RefSeq" id="WP_115619248.1">
    <property type="nucleotide sequence ID" value="NZ_UFVR01000004.1"/>
</dbReference>
<dbReference type="InterPro" id="IPR036653">
    <property type="entry name" value="CinA-like_C"/>
</dbReference>
<dbReference type="Proteomes" id="UP000254282">
    <property type="component" value="Unassembled WGS sequence"/>
</dbReference>
<feature type="domain" description="CinA C-terminal" evidence="1">
    <location>
        <begin position="28"/>
        <end position="166"/>
    </location>
</feature>
<dbReference type="AlphaFoldDB" id="A0A381FDP9"/>
<protein>
    <submittedName>
        <fullName evidence="2">Competence damage-inducible protein A</fullName>
    </submittedName>
</protein>
<dbReference type="NCBIfam" id="TIGR00199">
    <property type="entry name" value="PncC_domain"/>
    <property type="match status" value="1"/>
</dbReference>
<evidence type="ECO:0000259" key="1">
    <source>
        <dbReference type="Pfam" id="PF02464"/>
    </source>
</evidence>
<proteinExistence type="predicted"/>
<evidence type="ECO:0000313" key="3">
    <source>
        <dbReference type="Proteomes" id="UP000254282"/>
    </source>
</evidence>
<reference evidence="2 3" key="1">
    <citation type="submission" date="2018-06" db="EMBL/GenBank/DDBJ databases">
        <authorList>
            <consortium name="Pathogen Informatics"/>
            <person name="Doyle S."/>
        </authorList>
    </citation>
    <scope>NUCLEOTIDE SEQUENCE [LARGE SCALE GENOMIC DNA]</scope>
    <source>
        <strain evidence="2 3">NCTC13532</strain>
    </source>
</reference>
<accession>A0A381FDP9</accession>
<organism evidence="2 3">
    <name type="scientific">Chryseobacterium indoltheticum</name>
    <dbReference type="NCBI Taxonomy" id="254"/>
    <lineage>
        <taxon>Bacteria</taxon>
        <taxon>Pseudomonadati</taxon>
        <taxon>Bacteroidota</taxon>
        <taxon>Flavobacteriia</taxon>
        <taxon>Flavobacteriales</taxon>
        <taxon>Weeksellaceae</taxon>
        <taxon>Chryseobacterium group</taxon>
        <taxon>Chryseobacterium</taxon>
    </lineage>
</organism>